<evidence type="ECO:0000313" key="4">
    <source>
        <dbReference type="Proteomes" id="UP000628448"/>
    </source>
</evidence>
<evidence type="ECO:0000259" key="2">
    <source>
        <dbReference type="Pfam" id="PF07859"/>
    </source>
</evidence>
<keyword evidence="4" id="KW-1185">Reference proteome</keyword>
<dbReference type="InterPro" id="IPR050300">
    <property type="entry name" value="GDXG_lipolytic_enzyme"/>
</dbReference>
<gene>
    <name evidence="3" type="ORF">I5907_07670</name>
</gene>
<dbReference type="Pfam" id="PF07859">
    <property type="entry name" value="Abhydrolase_3"/>
    <property type="match status" value="1"/>
</dbReference>
<dbReference type="SUPFAM" id="SSF53474">
    <property type="entry name" value="alpha/beta-Hydrolases"/>
    <property type="match status" value="1"/>
</dbReference>
<dbReference type="Gene3D" id="3.40.50.1820">
    <property type="entry name" value="alpha/beta hydrolase"/>
    <property type="match status" value="1"/>
</dbReference>
<evidence type="ECO:0000256" key="1">
    <source>
        <dbReference type="ARBA" id="ARBA00022801"/>
    </source>
</evidence>
<dbReference type="RefSeq" id="WP_196990129.1">
    <property type="nucleotide sequence ID" value="NZ_JADWYR010000001.1"/>
</dbReference>
<name>A0A931GYI0_9BACT</name>
<dbReference type="AlphaFoldDB" id="A0A931GYI0"/>
<dbReference type="PANTHER" id="PTHR48081">
    <property type="entry name" value="AB HYDROLASE SUPERFAMILY PROTEIN C4A8.06C"/>
    <property type="match status" value="1"/>
</dbReference>
<reference evidence="3" key="1">
    <citation type="submission" date="2020-11" db="EMBL/GenBank/DDBJ databases">
        <title>Bacterial whole genome sequence for Panacibacter sp. DH6.</title>
        <authorList>
            <person name="Le V."/>
            <person name="Ko S."/>
            <person name="Ahn C.-Y."/>
            <person name="Oh H.-M."/>
        </authorList>
    </citation>
    <scope>NUCLEOTIDE SEQUENCE</scope>
    <source>
        <strain evidence="3">DH6</strain>
    </source>
</reference>
<feature type="domain" description="Alpha/beta hydrolase fold-3" evidence="2">
    <location>
        <begin position="72"/>
        <end position="186"/>
    </location>
</feature>
<proteinExistence type="predicted"/>
<comment type="caution">
    <text evidence="3">The sequence shown here is derived from an EMBL/GenBank/DDBJ whole genome shotgun (WGS) entry which is preliminary data.</text>
</comment>
<accession>A0A931GYI0</accession>
<dbReference type="InterPro" id="IPR013094">
    <property type="entry name" value="AB_hydrolase_3"/>
</dbReference>
<dbReference type="InterPro" id="IPR029058">
    <property type="entry name" value="AB_hydrolase_fold"/>
</dbReference>
<dbReference type="EMBL" id="JADWYR010000001">
    <property type="protein sequence ID" value="MBG9376107.1"/>
    <property type="molecule type" value="Genomic_DNA"/>
</dbReference>
<dbReference type="PANTHER" id="PTHR48081:SF33">
    <property type="entry name" value="KYNURENINE FORMAMIDASE"/>
    <property type="match status" value="1"/>
</dbReference>
<sequence length="281" mass="31263">MNIYKHYTQAQLNDQYNNRLHVPDFAAYLSRWEQTSLTVAAQHANFADIPYGNHARERLDIFPGNKPCTKVLVFIHGGYWQLFDKAMFHFIAPAFLRYNVTTVLINYPLAPAATMDQIVAATRKAMLWLQQNLQTYHVPTTDVYVAGHSAGAHLAAMLAADAALTNTHFIKGMCLLSGLYNLIPIQLSNRNEILQMDTATAIRNSPVYSTAVNTCPLLIAAGAAETAEFKAQSQEFWQSSLKNATPADLLLLDGLHHFSIPNAFVDADSALHKAMRQLMDV</sequence>
<keyword evidence="1 3" id="KW-0378">Hydrolase</keyword>
<evidence type="ECO:0000313" key="3">
    <source>
        <dbReference type="EMBL" id="MBG9376107.1"/>
    </source>
</evidence>
<dbReference type="Proteomes" id="UP000628448">
    <property type="component" value="Unassembled WGS sequence"/>
</dbReference>
<protein>
    <submittedName>
        <fullName evidence="3">Alpha/beta hydrolase</fullName>
    </submittedName>
</protein>
<dbReference type="GO" id="GO:0016787">
    <property type="term" value="F:hydrolase activity"/>
    <property type="evidence" value="ECO:0007669"/>
    <property type="project" value="UniProtKB-KW"/>
</dbReference>
<organism evidence="3 4">
    <name type="scientific">Panacibacter microcysteis</name>
    <dbReference type="NCBI Taxonomy" id="2793269"/>
    <lineage>
        <taxon>Bacteria</taxon>
        <taxon>Pseudomonadati</taxon>
        <taxon>Bacteroidota</taxon>
        <taxon>Chitinophagia</taxon>
        <taxon>Chitinophagales</taxon>
        <taxon>Chitinophagaceae</taxon>
        <taxon>Panacibacter</taxon>
    </lineage>
</organism>